<dbReference type="GO" id="GO:0016020">
    <property type="term" value="C:membrane"/>
    <property type="evidence" value="ECO:0007669"/>
    <property type="project" value="TreeGrafter"/>
</dbReference>
<dbReference type="AlphaFoldDB" id="A0A9W8UHM3"/>
<comment type="similarity">
    <text evidence="1 3">Belongs to the UPP synthase family.</text>
</comment>
<dbReference type="CDD" id="cd00475">
    <property type="entry name" value="Cis_IPPS"/>
    <property type="match status" value="1"/>
</dbReference>
<dbReference type="RefSeq" id="XP_056048975.1">
    <property type="nucleotide sequence ID" value="XM_056195337.1"/>
</dbReference>
<sequence length="275" mass="31174">MRFLRSLSPRNEPPSQETGRFEQWLFSLAVATARRGQVPAHVAYILDGNRRWGRRRGLSLRNTYLAGWGQLKKYVELCTRCGVRAMSLYVFSVENFKRSDEEVDTILDIVVGGLDELVQLAHDLDASIRICGQRELISPRVLERLEGAAESTRHNQSAIVNICFAYASTVEMRTAIQCSVRERLAQEATASDTTFDTVTALDRNMYTVDSPPLDLLIRTGSTHRLSDFLLWQCHQDTSIVFVKKAWPELSIPRVLAILIEWRQNKSPPPPTISKA</sequence>
<reference evidence="4" key="1">
    <citation type="journal article" date="2023" name="Access Microbiol">
        <title>De-novo genome assembly for Akanthomyces muscarius, a biocontrol agent of insect agricultural pests.</title>
        <authorList>
            <person name="Erdos Z."/>
            <person name="Studholme D.J."/>
            <person name="Raymond B."/>
            <person name="Sharma M."/>
        </authorList>
    </citation>
    <scope>NUCLEOTIDE SEQUENCE</scope>
    <source>
        <strain evidence="4">Ve6</strain>
    </source>
</reference>
<dbReference type="GO" id="GO:0016094">
    <property type="term" value="P:polyprenol biosynthetic process"/>
    <property type="evidence" value="ECO:0007669"/>
    <property type="project" value="TreeGrafter"/>
</dbReference>
<evidence type="ECO:0000256" key="2">
    <source>
        <dbReference type="ARBA" id="ARBA00022679"/>
    </source>
</evidence>
<dbReference type="GeneID" id="80891319"/>
<dbReference type="NCBIfam" id="TIGR00055">
    <property type="entry name" value="uppS"/>
    <property type="match status" value="1"/>
</dbReference>
<evidence type="ECO:0000256" key="1">
    <source>
        <dbReference type="ARBA" id="ARBA00005432"/>
    </source>
</evidence>
<dbReference type="InterPro" id="IPR001441">
    <property type="entry name" value="UPP_synth-like"/>
</dbReference>
<proteinExistence type="inferred from homology"/>
<dbReference type="GO" id="GO:0005811">
    <property type="term" value="C:lipid droplet"/>
    <property type="evidence" value="ECO:0007669"/>
    <property type="project" value="TreeGrafter"/>
</dbReference>
<name>A0A9W8UHM3_AKAMU</name>
<dbReference type="PANTHER" id="PTHR10291">
    <property type="entry name" value="DEHYDRODOLICHYL DIPHOSPHATE SYNTHASE FAMILY MEMBER"/>
    <property type="match status" value="1"/>
</dbReference>
<keyword evidence="5" id="KW-1185">Reference proteome</keyword>
<dbReference type="PANTHER" id="PTHR10291:SF43">
    <property type="entry name" value="DEHYDRODOLICHYL DIPHOSPHATE SYNTHASE COMPLEX SUBUNIT DHDDS"/>
    <property type="match status" value="1"/>
</dbReference>
<protein>
    <recommendedName>
        <fullName evidence="3">Alkyl transferase</fullName>
        <ecNumber evidence="3">2.5.1.-</ecNumber>
    </recommendedName>
</protein>
<dbReference type="Proteomes" id="UP001144673">
    <property type="component" value="Chromosome 2"/>
</dbReference>
<dbReference type="GO" id="GO:0045547">
    <property type="term" value="F:ditrans,polycis-polyprenyl diphosphate synthase [(2E,6E)-farnesyl diphosphate specific] activity"/>
    <property type="evidence" value="ECO:0007669"/>
    <property type="project" value="TreeGrafter"/>
</dbReference>
<dbReference type="GO" id="GO:0005783">
    <property type="term" value="C:endoplasmic reticulum"/>
    <property type="evidence" value="ECO:0007669"/>
    <property type="project" value="TreeGrafter"/>
</dbReference>
<dbReference type="KEGG" id="amus:LMH87_004160"/>
<dbReference type="SUPFAM" id="SSF64005">
    <property type="entry name" value="Undecaprenyl diphosphate synthase"/>
    <property type="match status" value="1"/>
</dbReference>
<organism evidence="4 5">
    <name type="scientific">Akanthomyces muscarius</name>
    <name type="common">Entomopathogenic fungus</name>
    <name type="synonym">Lecanicillium muscarium</name>
    <dbReference type="NCBI Taxonomy" id="2231603"/>
    <lineage>
        <taxon>Eukaryota</taxon>
        <taxon>Fungi</taxon>
        <taxon>Dikarya</taxon>
        <taxon>Ascomycota</taxon>
        <taxon>Pezizomycotina</taxon>
        <taxon>Sordariomycetes</taxon>
        <taxon>Hypocreomycetidae</taxon>
        <taxon>Hypocreales</taxon>
        <taxon>Cordycipitaceae</taxon>
        <taxon>Akanthomyces</taxon>
    </lineage>
</organism>
<dbReference type="Gene3D" id="3.40.1180.10">
    <property type="entry name" value="Decaprenyl diphosphate synthase-like"/>
    <property type="match status" value="1"/>
</dbReference>
<evidence type="ECO:0000313" key="4">
    <source>
        <dbReference type="EMBL" id="KAJ4145305.1"/>
    </source>
</evidence>
<gene>
    <name evidence="4" type="ORF">LMH87_004160</name>
</gene>
<comment type="caution">
    <text evidence="4">The sequence shown here is derived from an EMBL/GenBank/DDBJ whole genome shotgun (WGS) entry which is preliminary data.</text>
</comment>
<dbReference type="EC" id="2.5.1.-" evidence="3"/>
<accession>A0A9W8UHM3</accession>
<evidence type="ECO:0000313" key="5">
    <source>
        <dbReference type="Proteomes" id="UP001144673"/>
    </source>
</evidence>
<evidence type="ECO:0000256" key="3">
    <source>
        <dbReference type="RuleBase" id="RU363018"/>
    </source>
</evidence>
<dbReference type="Pfam" id="PF01255">
    <property type="entry name" value="Prenyltransf"/>
    <property type="match status" value="1"/>
</dbReference>
<dbReference type="EMBL" id="JAJHUN010000011">
    <property type="protein sequence ID" value="KAJ4145305.1"/>
    <property type="molecule type" value="Genomic_DNA"/>
</dbReference>
<dbReference type="InterPro" id="IPR036424">
    <property type="entry name" value="UPP_synth-like_sf"/>
</dbReference>
<keyword evidence="2 3" id="KW-0808">Transferase</keyword>
<dbReference type="GO" id="GO:1904423">
    <property type="term" value="C:dehydrodolichyl diphosphate synthase complex"/>
    <property type="evidence" value="ECO:0007669"/>
    <property type="project" value="TreeGrafter"/>
</dbReference>